<dbReference type="InterPro" id="IPR012817">
    <property type="entry name" value="Chlorcchol_dOase"/>
</dbReference>
<accession>A0A1B1KIA0</accession>
<dbReference type="GO" id="GO:0018576">
    <property type="term" value="F:catechol 1,2-dioxygenase activity"/>
    <property type="evidence" value="ECO:0007669"/>
    <property type="project" value="InterPro"/>
</dbReference>
<gene>
    <name evidence="11" type="primary">clcA2</name>
    <name evidence="10" type="synonym">clcA1</name>
    <name evidence="10" type="ORF">R1CP_38230</name>
    <name evidence="11" type="ORF">R1CP_38735</name>
</gene>
<dbReference type="InterPro" id="IPR007535">
    <property type="entry name" value="Catechol_dOase_N"/>
</dbReference>
<protein>
    <recommendedName>
        <fullName evidence="8">Chlorocatechol 1,2-dioxygenase</fullName>
    </recommendedName>
</protein>
<keyword evidence="4" id="KW-0058">Aromatic hydrocarbons catabolism</keyword>
<dbReference type="EMBL" id="CP009112">
    <property type="protein sequence ID" value="ANS32339.1"/>
    <property type="molecule type" value="Genomic_DNA"/>
</dbReference>
<evidence type="ECO:0000313" key="11">
    <source>
        <dbReference type="EMBL" id="ANS32339.1"/>
    </source>
</evidence>
<keyword evidence="5 11" id="KW-0223">Dioxygenase</keyword>
<comment type="cofactor">
    <cofactor evidence="1">
        <name>Fe(3+)</name>
        <dbReference type="ChEBI" id="CHEBI:29034"/>
    </cofactor>
</comment>
<dbReference type="PATRIC" id="fig|37919.13.peg.8053"/>
<evidence type="ECO:0000256" key="5">
    <source>
        <dbReference type="ARBA" id="ARBA00022964"/>
    </source>
</evidence>
<keyword evidence="7" id="KW-0408">Iron</keyword>
<dbReference type="SMR" id="A0A1B1KIA0"/>
<name>A0A1B1KIA0_RHOOP</name>
<keyword evidence="6 11" id="KW-0560">Oxidoreductase</keyword>
<feature type="domain" description="Intradiol ring-cleavage dioxygenases" evidence="9">
    <location>
        <begin position="106"/>
        <end position="134"/>
    </location>
</feature>
<dbReference type="PANTHER" id="PTHR33711">
    <property type="entry name" value="DIOXYGENASE, PUTATIVE (AFU_ORTHOLOGUE AFUA_2G02910)-RELATED"/>
    <property type="match status" value="1"/>
</dbReference>
<dbReference type="Pfam" id="PF00775">
    <property type="entry name" value="Dioxygenase_C"/>
    <property type="match status" value="1"/>
</dbReference>
<geneLocation type="plasmid" evidence="11">
    <name>pR1CP1</name>
</geneLocation>
<dbReference type="NCBIfam" id="TIGR02465">
    <property type="entry name" value="chlorocat_1_2"/>
    <property type="match status" value="1"/>
</dbReference>
<dbReference type="InterPro" id="IPR050770">
    <property type="entry name" value="Intradiol_RC_Dioxygenase"/>
</dbReference>
<dbReference type="Gene3D" id="2.60.130.10">
    <property type="entry name" value="Aromatic compound dioxygenase"/>
    <property type="match status" value="1"/>
</dbReference>
<comment type="similarity">
    <text evidence="2">Belongs to the intradiol ring-cleavage dioxygenase family.</text>
</comment>
<evidence type="ECO:0000256" key="3">
    <source>
        <dbReference type="ARBA" id="ARBA00022723"/>
    </source>
</evidence>
<dbReference type="SUPFAM" id="SSF49482">
    <property type="entry name" value="Aromatic compound dioxygenase"/>
    <property type="match status" value="1"/>
</dbReference>
<dbReference type="PROSITE" id="PS00083">
    <property type="entry name" value="INTRADIOL_DIOXYGENAS"/>
    <property type="match status" value="1"/>
</dbReference>
<dbReference type="InterPro" id="IPR015889">
    <property type="entry name" value="Intradiol_dOase_core"/>
</dbReference>
<sequence length="257" mass="28953">MANTRVIELFDEFTDLIRDFIVRHEITTPEYETIMQYMISVGEAGEWPLWLDAFFETTVDSVSYGKGNWTSSAIQGPFFKEGAPLLTGKPATLPMRADEPGDRMRFTGSVRDTSGTPITGAVIDVWHSTNDGNYSFFSPALPDQYLLRGRVVPAEDGSIEFHSIRPVPYEIPKAGPTGQLMNSYLGRHSWRPAHIHIRITADGYRPLITQLYFEGDPYLDSDSCSAVKSELVLPVNKIDIDGETWQLVDFNFILQHN</sequence>
<dbReference type="GO" id="GO:0008199">
    <property type="term" value="F:ferric iron binding"/>
    <property type="evidence" value="ECO:0007669"/>
    <property type="project" value="InterPro"/>
</dbReference>
<evidence type="ECO:0000256" key="2">
    <source>
        <dbReference type="ARBA" id="ARBA00007825"/>
    </source>
</evidence>
<dbReference type="GO" id="GO:0009712">
    <property type="term" value="P:catechol-containing compound metabolic process"/>
    <property type="evidence" value="ECO:0007669"/>
    <property type="project" value="InterPro"/>
</dbReference>
<keyword evidence="3" id="KW-0479">Metal-binding</keyword>
<dbReference type="CDD" id="cd03462">
    <property type="entry name" value="1_2-CCD"/>
    <property type="match status" value="1"/>
</dbReference>
<dbReference type="Pfam" id="PF04444">
    <property type="entry name" value="Dioxygenase_N"/>
    <property type="match status" value="1"/>
</dbReference>
<evidence type="ECO:0000256" key="6">
    <source>
        <dbReference type="ARBA" id="ARBA00023002"/>
    </source>
</evidence>
<evidence type="ECO:0000313" key="10">
    <source>
        <dbReference type="EMBL" id="ANS32245.1"/>
    </source>
</evidence>
<evidence type="ECO:0000256" key="4">
    <source>
        <dbReference type="ARBA" id="ARBA00022797"/>
    </source>
</evidence>
<reference evidence="11 12" key="1">
    <citation type="submission" date="2014-07" db="EMBL/GenBank/DDBJ databases">
        <authorList>
            <person name="Zhang J.E."/>
            <person name="Yang H."/>
            <person name="Guo J."/>
            <person name="Deng Z."/>
            <person name="Luo H."/>
            <person name="Luo M."/>
            <person name="Zhao B."/>
        </authorList>
    </citation>
    <scope>NUCLEOTIDE SEQUENCE [LARGE SCALE GENOMIC DNA]</scope>
    <source>
        <strain evidence="11 12">1CP</strain>
        <plasmid evidence="12">Plasmid pr1cp1</plasmid>
        <plasmid evidence="11">pR1CP1</plasmid>
    </source>
</reference>
<evidence type="ECO:0000256" key="1">
    <source>
        <dbReference type="ARBA" id="ARBA00001965"/>
    </source>
</evidence>
<dbReference type="PANTHER" id="PTHR33711:SF7">
    <property type="entry name" value="INTRADIOL RING-CLEAVAGE DIOXYGENASES DOMAIN-CONTAINING PROTEIN-RELATED"/>
    <property type="match status" value="1"/>
</dbReference>
<proteinExistence type="inferred from homology"/>
<dbReference type="AlphaFoldDB" id="A0A1B1KIA0"/>
<evidence type="ECO:0000256" key="7">
    <source>
        <dbReference type="ARBA" id="ARBA00023004"/>
    </source>
</evidence>
<evidence type="ECO:0000313" key="12">
    <source>
        <dbReference type="Proteomes" id="UP000186108"/>
    </source>
</evidence>
<dbReference type="EMBL" id="CP009112">
    <property type="protein sequence ID" value="ANS32245.1"/>
    <property type="molecule type" value="Genomic_DNA"/>
</dbReference>
<geneLocation type="plasmid" evidence="12">
    <name>pr1cp1</name>
</geneLocation>
<dbReference type="RefSeq" id="WP_065493674.1">
    <property type="nucleotide sequence ID" value="NZ_CP009112.1"/>
</dbReference>
<evidence type="ECO:0000256" key="8">
    <source>
        <dbReference type="NCBIfam" id="TIGR02465"/>
    </source>
</evidence>
<evidence type="ECO:0000259" key="9">
    <source>
        <dbReference type="PROSITE" id="PS00083"/>
    </source>
</evidence>
<organism evidence="11 12">
    <name type="scientific">Rhodococcus opacus</name>
    <name type="common">Nocardia opaca</name>
    <dbReference type="NCBI Taxonomy" id="37919"/>
    <lineage>
        <taxon>Bacteria</taxon>
        <taxon>Bacillati</taxon>
        <taxon>Actinomycetota</taxon>
        <taxon>Actinomycetes</taxon>
        <taxon>Mycobacteriales</taxon>
        <taxon>Nocardiaceae</taxon>
        <taxon>Rhodococcus</taxon>
    </lineage>
</organism>
<dbReference type="Proteomes" id="UP000186108">
    <property type="component" value="Plasmid pR1CP1"/>
</dbReference>
<keyword evidence="11" id="KW-0614">Plasmid</keyword>
<dbReference type="InterPro" id="IPR000627">
    <property type="entry name" value="Intradiol_dOase_C"/>
</dbReference>